<evidence type="ECO:0000313" key="4">
    <source>
        <dbReference type="EMBL" id="MDG0808141.1"/>
    </source>
</evidence>
<dbReference type="Proteomes" id="UP001153404">
    <property type="component" value="Unassembled WGS sequence"/>
</dbReference>
<name>A0A9X4KQ21_9BACL</name>
<feature type="transmembrane region" description="Helical" evidence="1">
    <location>
        <begin position="164"/>
        <end position="183"/>
    </location>
</feature>
<dbReference type="InterPro" id="IPR050640">
    <property type="entry name" value="Bact_2-comp_sensor_kinase"/>
</dbReference>
<keyword evidence="4" id="KW-0418">Kinase</keyword>
<dbReference type="PANTHER" id="PTHR34220:SF7">
    <property type="entry name" value="SENSOR HISTIDINE KINASE YPDA"/>
    <property type="match status" value="1"/>
</dbReference>
<protein>
    <submittedName>
        <fullName evidence="4">Histidine kinase</fullName>
    </submittedName>
</protein>
<dbReference type="Gene3D" id="6.10.340.10">
    <property type="match status" value="1"/>
</dbReference>
<keyword evidence="1" id="KW-0472">Membrane</keyword>
<dbReference type="GO" id="GO:0016020">
    <property type="term" value="C:membrane"/>
    <property type="evidence" value="ECO:0007669"/>
    <property type="project" value="InterPro"/>
</dbReference>
<dbReference type="RefSeq" id="WP_277528423.1">
    <property type="nucleotide sequence ID" value="NZ_JAPDIA010000001.1"/>
</dbReference>
<dbReference type="EMBL" id="JAPDIA010000001">
    <property type="protein sequence ID" value="MDG0808141.1"/>
    <property type="molecule type" value="Genomic_DNA"/>
</dbReference>
<dbReference type="Pfam" id="PF06580">
    <property type="entry name" value="His_kinase"/>
    <property type="match status" value="1"/>
</dbReference>
<dbReference type="AlphaFoldDB" id="A0A9X4KQ21"/>
<dbReference type="Gene3D" id="3.30.565.10">
    <property type="entry name" value="Histidine kinase-like ATPase, C-terminal domain"/>
    <property type="match status" value="1"/>
</dbReference>
<gene>
    <name evidence="4" type="ORF">OMP40_00980</name>
</gene>
<evidence type="ECO:0000256" key="1">
    <source>
        <dbReference type="SAM" id="Phobius"/>
    </source>
</evidence>
<dbReference type="SUPFAM" id="SSF55874">
    <property type="entry name" value="ATPase domain of HSP90 chaperone/DNA topoisomerase II/histidine kinase"/>
    <property type="match status" value="1"/>
</dbReference>
<dbReference type="InterPro" id="IPR036890">
    <property type="entry name" value="HATPase_C_sf"/>
</dbReference>
<evidence type="ECO:0000259" key="2">
    <source>
        <dbReference type="Pfam" id="PF02518"/>
    </source>
</evidence>
<dbReference type="InterPro" id="IPR003594">
    <property type="entry name" value="HATPase_dom"/>
</dbReference>
<dbReference type="PANTHER" id="PTHR34220">
    <property type="entry name" value="SENSOR HISTIDINE KINASE YPDA"/>
    <property type="match status" value="1"/>
</dbReference>
<dbReference type="Pfam" id="PF02518">
    <property type="entry name" value="HATPase_c"/>
    <property type="match status" value="1"/>
</dbReference>
<proteinExistence type="predicted"/>
<reference evidence="4" key="1">
    <citation type="submission" date="2022-10" db="EMBL/GenBank/DDBJ databases">
        <title>Comparative genomic analysis of Cohnella hashimotonis sp. nov., isolated from the International Space Station.</title>
        <authorList>
            <person name="Simpson A."/>
            <person name="Venkateswaran K."/>
        </authorList>
    </citation>
    <scope>NUCLEOTIDE SEQUENCE</scope>
    <source>
        <strain evidence="4">DSM 28161</strain>
    </source>
</reference>
<evidence type="ECO:0000259" key="3">
    <source>
        <dbReference type="Pfam" id="PF06580"/>
    </source>
</evidence>
<sequence length="462" mass="51762">MANQPWFAAVESDTKAKVLTLSQTGSSSLGLKNNVFVSLLRHFSDKYNAPKGIVEVRQSYGKVFGGVIRQAKDNPSLEQILIYTNDGEIVYPYEHAEQDKQIVRKLLNRPADPSDAERPAYLTNPLTGDTDLLTIKHSDLTNWNIAVMISNKTLLSPLNKFTRLAILATLVIMIFLIALSYAASKRITRPLSALNKTIKSISLESLVAGTAAELNSGLNEWDRLNASFVKMNGRLKESFDQLLLSRTHEMQAKMTALQSQMNPHFLYNSLATISAMAYEQMNEQIIAMCDNLSDMMRYISADESALVDMETEIGYTEMYLNCMKLRYGDLLACATDLPASIRSVRVPRIMIQPLVENAIKYGTKSSPPWEISIRGTVADRRWLIEVTDNGPGFGEEELSRFYAQVEEMERSQVLPALKLQGMGLLNIFIRLKLQYGSQMLFDIRNLPERGTTVTIGGPLNAR</sequence>
<organism evidence="4 5">
    <name type="scientific">Cohnella rhizosphaerae</name>
    <dbReference type="NCBI Taxonomy" id="1457232"/>
    <lineage>
        <taxon>Bacteria</taxon>
        <taxon>Bacillati</taxon>
        <taxon>Bacillota</taxon>
        <taxon>Bacilli</taxon>
        <taxon>Bacillales</taxon>
        <taxon>Paenibacillaceae</taxon>
        <taxon>Cohnella</taxon>
    </lineage>
</organism>
<dbReference type="GO" id="GO:0000155">
    <property type="term" value="F:phosphorelay sensor kinase activity"/>
    <property type="evidence" value="ECO:0007669"/>
    <property type="project" value="InterPro"/>
</dbReference>
<accession>A0A9X4KQ21</accession>
<feature type="domain" description="Signal transduction histidine kinase internal region" evidence="3">
    <location>
        <begin position="252"/>
        <end position="329"/>
    </location>
</feature>
<keyword evidence="1" id="KW-0812">Transmembrane</keyword>
<feature type="domain" description="Histidine kinase/HSP90-like ATPase" evidence="2">
    <location>
        <begin position="349"/>
        <end position="456"/>
    </location>
</feature>
<dbReference type="InterPro" id="IPR010559">
    <property type="entry name" value="Sig_transdc_His_kin_internal"/>
</dbReference>
<evidence type="ECO:0000313" key="5">
    <source>
        <dbReference type="Proteomes" id="UP001153404"/>
    </source>
</evidence>
<keyword evidence="4" id="KW-0808">Transferase</keyword>
<keyword evidence="1" id="KW-1133">Transmembrane helix</keyword>
<comment type="caution">
    <text evidence="4">The sequence shown here is derived from an EMBL/GenBank/DDBJ whole genome shotgun (WGS) entry which is preliminary data.</text>
</comment>
<keyword evidence="5" id="KW-1185">Reference proteome</keyword>